<sequence>MGTGIPKPYPRPWRVRSGSINFIPREYGSGCESMFHYKVLGLGLGVPRGSGPIYSPNWDIQLSLTIPVVDPSASTEPMSMEEAPATLEPEFLTPQMVMVISIETASSNLNVPIPAFETDVTSSCVVVAVSTESLHIDPISVGLPTDLYVIGDNLAILTQVLELLKSHGHVLQNLSVVRSSSQRQVVFTDSSARPVVIESARIRKLSESNKKTRMTKSDVGLISVDKALNDIFYDNLHVKKYITVKMRGMIVENCFAEKILSEIGLIDLLMSARLLTSTRPSEKRVTKKTVIDIKKVEARSKPPLKSLKSNQPLPMPTSAFDHQYFVDRVQF</sequence>
<keyword evidence="2" id="KW-1185">Reference proteome</keyword>
<protein>
    <submittedName>
        <fullName evidence="1">Uncharacterized protein</fullName>
    </submittedName>
</protein>
<accession>A0ACC0C9X1</accession>
<dbReference type="Proteomes" id="UP001060085">
    <property type="component" value="Linkage Group LG01"/>
</dbReference>
<reference evidence="2" key="1">
    <citation type="journal article" date="2023" name="Nat. Plants">
        <title>Single-cell RNA sequencing provides a high-resolution roadmap for understanding the multicellular compartmentation of specialized metabolism.</title>
        <authorList>
            <person name="Sun S."/>
            <person name="Shen X."/>
            <person name="Li Y."/>
            <person name="Li Y."/>
            <person name="Wang S."/>
            <person name="Li R."/>
            <person name="Zhang H."/>
            <person name="Shen G."/>
            <person name="Guo B."/>
            <person name="Wei J."/>
            <person name="Xu J."/>
            <person name="St-Pierre B."/>
            <person name="Chen S."/>
            <person name="Sun C."/>
        </authorList>
    </citation>
    <scope>NUCLEOTIDE SEQUENCE [LARGE SCALE GENOMIC DNA]</scope>
</reference>
<proteinExistence type="predicted"/>
<gene>
    <name evidence="1" type="ORF">M9H77_02949</name>
</gene>
<name>A0ACC0C9X1_CATRO</name>
<evidence type="ECO:0000313" key="2">
    <source>
        <dbReference type="Proteomes" id="UP001060085"/>
    </source>
</evidence>
<organism evidence="1 2">
    <name type="scientific">Catharanthus roseus</name>
    <name type="common">Madagascar periwinkle</name>
    <name type="synonym">Vinca rosea</name>
    <dbReference type="NCBI Taxonomy" id="4058"/>
    <lineage>
        <taxon>Eukaryota</taxon>
        <taxon>Viridiplantae</taxon>
        <taxon>Streptophyta</taxon>
        <taxon>Embryophyta</taxon>
        <taxon>Tracheophyta</taxon>
        <taxon>Spermatophyta</taxon>
        <taxon>Magnoliopsida</taxon>
        <taxon>eudicotyledons</taxon>
        <taxon>Gunneridae</taxon>
        <taxon>Pentapetalae</taxon>
        <taxon>asterids</taxon>
        <taxon>lamiids</taxon>
        <taxon>Gentianales</taxon>
        <taxon>Apocynaceae</taxon>
        <taxon>Rauvolfioideae</taxon>
        <taxon>Vinceae</taxon>
        <taxon>Catharanthinae</taxon>
        <taxon>Catharanthus</taxon>
    </lineage>
</organism>
<dbReference type="EMBL" id="CM044701">
    <property type="protein sequence ID" value="KAI5681721.1"/>
    <property type="molecule type" value="Genomic_DNA"/>
</dbReference>
<comment type="caution">
    <text evidence="1">The sequence shown here is derived from an EMBL/GenBank/DDBJ whole genome shotgun (WGS) entry which is preliminary data.</text>
</comment>
<evidence type="ECO:0000313" key="1">
    <source>
        <dbReference type="EMBL" id="KAI5681721.1"/>
    </source>
</evidence>